<dbReference type="Proteomes" id="UP000536685">
    <property type="component" value="Unassembled WGS sequence"/>
</dbReference>
<organism evidence="1 2">
    <name type="scientific">Conyzicola lurida</name>
    <dbReference type="NCBI Taxonomy" id="1172621"/>
    <lineage>
        <taxon>Bacteria</taxon>
        <taxon>Bacillati</taxon>
        <taxon>Actinomycetota</taxon>
        <taxon>Actinomycetes</taxon>
        <taxon>Micrococcales</taxon>
        <taxon>Microbacteriaceae</taxon>
        <taxon>Conyzicola</taxon>
    </lineage>
</organism>
<keyword evidence="2" id="KW-1185">Reference proteome</keyword>
<gene>
    <name evidence="1" type="ORF">HD599_002960</name>
</gene>
<evidence type="ECO:0000313" key="1">
    <source>
        <dbReference type="EMBL" id="MBB5844637.1"/>
    </source>
</evidence>
<name>A0A841AN74_9MICO</name>
<protein>
    <submittedName>
        <fullName evidence="1">Uncharacterized protein</fullName>
    </submittedName>
</protein>
<proteinExistence type="predicted"/>
<evidence type="ECO:0000313" key="2">
    <source>
        <dbReference type="Proteomes" id="UP000536685"/>
    </source>
</evidence>
<accession>A0A841AN74</accession>
<reference evidence="1 2" key="1">
    <citation type="submission" date="2020-08" db="EMBL/GenBank/DDBJ databases">
        <title>Sequencing the genomes of 1000 actinobacteria strains.</title>
        <authorList>
            <person name="Klenk H.-P."/>
        </authorList>
    </citation>
    <scope>NUCLEOTIDE SEQUENCE [LARGE SCALE GENOMIC DNA]</scope>
    <source>
        <strain evidence="1 2">DSM 105784</strain>
    </source>
</reference>
<dbReference type="EMBL" id="JACHMJ010000001">
    <property type="protein sequence ID" value="MBB5844637.1"/>
    <property type="molecule type" value="Genomic_DNA"/>
</dbReference>
<sequence length="70" mass="8018">MTYSEAFDLVDAGQGRWEVRYRDTAMAAARIWRGTDGFELRDWSNRVVATFPSIDDALRRLVTSPAILPR</sequence>
<dbReference type="RefSeq" id="WP_184238960.1">
    <property type="nucleotide sequence ID" value="NZ_JACHMJ010000001.1"/>
</dbReference>
<comment type="caution">
    <text evidence="1">The sequence shown here is derived from an EMBL/GenBank/DDBJ whole genome shotgun (WGS) entry which is preliminary data.</text>
</comment>
<dbReference type="AlphaFoldDB" id="A0A841AN74"/>